<dbReference type="SUPFAM" id="SSF81383">
    <property type="entry name" value="F-box domain"/>
    <property type="match status" value="1"/>
</dbReference>
<dbReference type="PANTHER" id="PTHR38926">
    <property type="entry name" value="F-BOX DOMAIN CONTAINING PROTEIN, EXPRESSED"/>
    <property type="match status" value="1"/>
</dbReference>
<dbReference type="Gene3D" id="3.80.10.10">
    <property type="entry name" value="Ribonuclease Inhibitor"/>
    <property type="match status" value="1"/>
</dbReference>
<accession>A0A0D7BBK4</accession>
<feature type="domain" description="F-box" evidence="1">
    <location>
        <begin position="21"/>
        <end position="72"/>
    </location>
</feature>
<dbReference type="Pfam" id="PF12937">
    <property type="entry name" value="F-box-like"/>
    <property type="match status" value="1"/>
</dbReference>
<dbReference type="InterPro" id="IPR036047">
    <property type="entry name" value="F-box-like_dom_sf"/>
</dbReference>
<dbReference type="EMBL" id="KN880514">
    <property type="protein sequence ID" value="KIY67898.1"/>
    <property type="molecule type" value="Genomic_DNA"/>
</dbReference>
<dbReference type="PROSITE" id="PS50181">
    <property type="entry name" value="FBOX"/>
    <property type="match status" value="1"/>
</dbReference>
<dbReference type="SUPFAM" id="SSF52047">
    <property type="entry name" value="RNI-like"/>
    <property type="match status" value="1"/>
</dbReference>
<evidence type="ECO:0000313" key="3">
    <source>
        <dbReference type="Proteomes" id="UP000054007"/>
    </source>
</evidence>
<dbReference type="Proteomes" id="UP000054007">
    <property type="component" value="Unassembled WGS sequence"/>
</dbReference>
<sequence length="514" mass="57267">MDNQALHTQHKLLSAGYTNISAPIQKLPTEILSMIFKFSTEGHTIHEVLVLSQVCSDWRHLLLTSPLLWLTVPLLIDSIASTSHGARPLLDLFLERTGGHAFSVFLDLDGLRADSTTFSFGRTSSRWRELIVDSAFDWNAMEFCFPGVGQSLPALEELSLRVDLGSAHIGDMAFALKTFNNCPRLRKMDLRIYGGERRLGLEWHNEPRTVIHFPWHQLTSLSLLIGNSFAPANVLDILRRCSQLKELTLKLLEDNSEAAKDEWRLLAKSPDEMVTFPDLTKLKLSYSDNVLLAIRCPVLEELAVLCPSSSSSSSNSNSGLSLPMTTFLEVSKPPLRTLRLEVTESMPRLSLGPRPLRHLILRFSHPSIVEDFVNKHGENIRLATSPSLSPLPLGPDGSWIHTKELTLEMHATIDEVFDDTTGWGDAVLGMISMYHSSSASTSASTSASKPPKEEEKFQLKKLTLIAFKSYLGSTKNHPPSKAIRSTPLYTALDRVRERLQVTVIACEYTDIGSQ</sequence>
<proteinExistence type="predicted"/>
<dbReference type="Gene3D" id="1.20.1280.50">
    <property type="match status" value="1"/>
</dbReference>
<dbReference type="PANTHER" id="PTHR38926:SF5">
    <property type="entry name" value="F-BOX AND LEUCINE-RICH REPEAT PROTEIN 6"/>
    <property type="match status" value="1"/>
</dbReference>
<dbReference type="STRING" id="1314674.A0A0D7BBK4"/>
<gene>
    <name evidence="2" type="ORF">CYLTODRAFT_490222</name>
</gene>
<protein>
    <recommendedName>
        <fullName evidence="1">F-box domain-containing protein</fullName>
    </recommendedName>
</protein>
<keyword evidence="3" id="KW-1185">Reference proteome</keyword>
<reference evidence="2 3" key="1">
    <citation type="journal article" date="2015" name="Fungal Genet. Biol.">
        <title>Evolution of novel wood decay mechanisms in Agaricales revealed by the genome sequences of Fistulina hepatica and Cylindrobasidium torrendii.</title>
        <authorList>
            <person name="Floudas D."/>
            <person name="Held B.W."/>
            <person name="Riley R."/>
            <person name="Nagy L.G."/>
            <person name="Koehler G."/>
            <person name="Ransdell A.S."/>
            <person name="Younus H."/>
            <person name="Chow J."/>
            <person name="Chiniquy J."/>
            <person name="Lipzen A."/>
            <person name="Tritt A."/>
            <person name="Sun H."/>
            <person name="Haridas S."/>
            <person name="LaButti K."/>
            <person name="Ohm R.A."/>
            <person name="Kues U."/>
            <person name="Blanchette R.A."/>
            <person name="Grigoriev I.V."/>
            <person name="Minto R.E."/>
            <person name="Hibbett D.S."/>
        </authorList>
    </citation>
    <scope>NUCLEOTIDE SEQUENCE [LARGE SCALE GENOMIC DNA]</scope>
    <source>
        <strain evidence="2 3">FP15055 ss-10</strain>
    </source>
</reference>
<evidence type="ECO:0000259" key="1">
    <source>
        <dbReference type="PROSITE" id="PS50181"/>
    </source>
</evidence>
<dbReference type="InterPro" id="IPR032675">
    <property type="entry name" value="LRR_dom_sf"/>
</dbReference>
<dbReference type="AlphaFoldDB" id="A0A0D7BBK4"/>
<dbReference type="InterPro" id="IPR001810">
    <property type="entry name" value="F-box_dom"/>
</dbReference>
<name>A0A0D7BBK4_9AGAR</name>
<dbReference type="OrthoDB" id="2269034at2759"/>
<evidence type="ECO:0000313" key="2">
    <source>
        <dbReference type="EMBL" id="KIY67898.1"/>
    </source>
</evidence>
<organism evidence="2 3">
    <name type="scientific">Cylindrobasidium torrendii FP15055 ss-10</name>
    <dbReference type="NCBI Taxonomy" id="1314674"/>
    <lineage>
        <taxon>Eukaryota</taxon>
        <taxon>Fungi</taxon>
        <taxon>Dikarya</taxon>
        <taxon>Basidiomycota</taxon>
        <taxon>Agaricomycotina</taxon>
        <taxon>Agaricomycetes</taxon>
        <taxon>Agaricomycetidae</taxon>
        <taxon>Agaricales</taxon>
        <taxon>Marasmiineae</taxon>
        <taxon>Physalacriaceae</taxon>
        <taxon>Cylindrobasidium</taxon>
    </lineage>
</organism>